<evidence type="ECO:0000313" key="1">
    <source>
        <dbReference type="EMBL" id="MBR7745319.1"/>
    </source>
</evidence>
<name>A0A941DAX1_9BURK</name>
<gene>
    <name evidence="1" type="ORF">KDM92_01885</name>
</gene>
<accession>A0A941DAX1</accession>
<comment type="caution">
    <text evidence="1">The sequence shown here is derived from an EMBL/GenBank/DDBJ whole genome shotgun (WGS) entry which is preliminary data.</text>
</comment>
<proteinExistence type="predicted"/>
<dbReference type="RefSeq" id="WP_212682762.1">
    <property type="nucleotide sequence ID" value="NZ_JAGSPM010000001.1"/>
</dbReference>
<organism evidence="1 2">
    <name type="scientific">Undibacterium baiyunense</name>
    <dbReference type="NCBI Taxonomy" id="2828731"/>
    <lineage>
        <taxon>Bacteria</taxon>
        <taxon>Pseudomonadati</taxon>
        <taxon>Pseudomonadota</taxon>
        <taxon>Betaproteobacteria</taxon>
        <taxon>Burkholderiales</taxon>
        <taxon>Oxalobacteraceae</taxon>
        <taxon>Undibacterium</taxon>
    </lineage>
</organism>
<reference evidence="1 2" key="1">
    <citation type="submission" date="2021-04" db="EMBL/GenBank/DDBJ databases">
        <title>novel species isolated from subtropical streams in China.</title>
        <authorList>
            <person name="Lu H."/>
        </authorList>
    </citation>
    <scope>NUCLEOTIDE SEQUENCE [LARGE SCALE GENOMIC DNA]</scope>
    <source>
        <strain evidence="1 2">BYS107W</strain>
    </source>
</reference>
<keyword evidence="2" id="KW-1185">Reference proteome</keyword>
<evidence type="ECO:0000313" key="2">
    <source>
        <dbReference type="Proteomes" id="UP000680158"/>
    </source>
</evidence>
<dbReference type="AlphaFoldDB" id="A0A941DAX1"/>
<dbReference type="EMBL" id="JAGSPM010000001">
    <property type="protein sequence ID" value="MBR7745319.1"/>
    <property type="molecule type" value="Genomic_DNA"/>
</dbReference>
<dbReference type="Proteomes" id="UP000680158">
    <property type="component" value="Unassembled WGS sequence"/>
</dbReference>
<protein>
    <submittedName>
        <fullName evidence="1">Uncharacterized protein</fullName>
    </submittedName>
</protein>
<sequence>MDKKVLLFERSEFQHFPIFCDAQIMLKRSVSTPTGRVYGRLFWITFFGEAKKVIGCRATPDQQTLINKSGNQEKKGRKP</sequence>